<name>A0AAE1P7X4_9EUCA</name>
<dbReference type="Proteomes" id="UP001292094">
    <property type="component" value="Unassembled WGS sequence"/>
</dbReference>
<reference evidence="2" key="1">
    <citation type="submission" date="2023-11" db="EMBL/GenBank/DDBJ databases">
        <title>Genome assemblies of two species of porcelain crab, Petrolisthes cinctipes and Petrolisthes manimaculis (Anomura: Porcellanidae).</title>
        <authorList>
            <person name="Angst P."/>
        </authorList>
    </citation>
    <scope>NUCLEOTIDE SEQUENCE</scope>
    <source>
        <strain evidence="2">PB745_02</strain>
        <tissue evidence="2">Gill</tissue>
    </source>
</reference>
<accession>A0AAE1P7X4</accession>
<evidence type="ECO:0000256" key="1">
    <source>
        <dbReference type="SAM" id="MobiDB-lite"/>
    </source>
</evidence>
<dbReference type="EMBL" id="JAWZYT010002710">
    <property type="protein sequence ID" value="KAK4302564.1"/>
    <property type="molecule type" value="Genomic_DNA"/>
</dbReference>
<protein>
    <submittedName>
        <fullName evidence="2">Uncharacterized protein</fullName>
    </submittedName>
</protein>
<organism evidence="2 3">
    <name type="scientific">Petrolisthes manimaculis</name>
    <dbReference type="NCBI Taxonomy" id="1843537"/>
    <lineage>
        <taxon>Eukaryota</taxon>
        <taxon>Metazoa</taxon>
        <taxon>Ecdysozoa</taxon>
        <taxon>Arthropoda</taxon>
        <taxon>Crustacea</taxon>
        <taxon>Multicrustacea</taxon>
        <taxon>Malacostraca</taxon>
        <taxon>Eumalacostraca</taxon>
        <taxon>Eucarida</taxon>
        <taxon>Decapoda</taxon>
        <taxon>Pleocyemata</taxon>
        <taxon>Anomura</taxon>
        <taxon>Galatheoidea</taxon>
        <taxon>Porcellanidae</taxon>
        <taxon>Petrolisthes</taxon>
    </lineage>
</organism>
<sequence>MFSLSSDPPHHSRHTCTTPRPTPQNQMVTFCICRGRPGLVHPLSQAKTQVVNSPDLCDPTYLMATVMEVRENSAPQDRSVLSQIFMYVRVTAKVISSIVRAQLRTYILATGKSLHFRDCHINL</sequence>
<dbReference type="AlphaFoldDB" id="A0AAE1P7X4"/>
<evidence type="ECO:0000313" key="3">
    <source>
        <dbReference type="Proteomes" id="UP001292094"/>
    </source>
</evidence>
<feature type="region of interest" description="Disordered" evidence="1">
    <location>
        <begin position="1"/>
        <end position="21"/>
    </location>
</feature>
<proteinExistence type="predicted"/>
<evidence type="ECO:0000313" key="2">
    <source>
        <dbReference type="EMBL" id="KAK4302564.1"/>
    </source>
</evidence>
<gene>
    <name evidence="2" type="ORF">Pmani_025353</name>
</gene>
<keyword evidence="3" id="KW-1185">Reference proteome</keyword>
<comment type="caution">
    <text evidence="2">The sequence shown here is derived from an EMBL/GenBank/DDBJ whole genome shotgun (WGS) entry which is preliminary data.</text>
</comment>